<feature type="region of interest" description="Disordered" evidence="1">
    <location>
        <begin position="1"/>
        <end position="65"/>
    </location>
</feature>
<sequence>MTAKENPQNPSRPGALLQAIPPRMSERAGPRRRSRGGMRSASFPQGRDVGASPPARSVEDQAAFAAPVRPFSIDRAIW</sequence>
<accession>A0A1H1Q3Q7</accession>
<dbReference type="EMBL" id="LT629736">
    <property type="protein sequence ID" value="SDS18132.1"/>
    <property type="molecule type" value="Genomic_DNA"/>
</dbReference>
<proteinExistence type="predicted"/>
<keyword evidence="3" id="KW-1185">Reference proteome</keyword>
<evidence type="ECO:0000313" key="2">
    <source>
        <dbReference type="EMBL" id="SDS18132.1"/>
    </source>
</evidence>
<dbReference type="AlphaFoldDB" id="A0A1H1Q3Q7"/>
<protein>
    <submittedName>
        <fullName evidence="2">Uncharacterized protein</fullName>
    </submittedName>
</protein>
<dbReference type="Proteomes" id="UP000243207">
    <property type="component" value="Chromosome I"/>
</dbReference>
<evidence type="ECO:0000313" key="3">
    <source>
        <dbReference type="Proteomes" id="UP000243207"/>
    </source>
</evidence>
<name>A0A1H1Q3Q7_9GAMM</name>
<organism evidence="2 3">
    <name type="scientific">Halopseudomonas xinjiangensis</name>
    <dbReference type="NCBI Taxonomy" id="487184"/>
    <lineage>
        <taxon>Bacteria</taxon>
        <taxon>Pseudomonadati</taxon>
        <taxon>Pseudomonadota</taxon>
        <taxon>Gammaproteobacteria</taxon>
        <taxon>Pseudomonadales</taxon>
        <taxon>Pseudomonadaceae</taxon>
        <taxon>Halopseudomonas</taxon>
    </lineage>
</organism>
<gene>
    <name evidence="2" type="ORF">SAMN05216421_1051</name>
</gene>
<evidence type="ECO:0000256" key="1">
    <source>
        <dbReference type="SAM" id="MobiDB-lite"/>
    </source>
</evidence>
<feature type="compositionally biased region" description="Polar residues" evidence="1">
    <location>
        <begin position="1"/>
        <end position="11"/>
    </location>
</feature>
<reference evidence="3" key="1">
    <citation type="submission" date="2016-10" db="EMBL/GenBank/DDBJ databases">
        <authorList>
            <person name="Varghese N."/>
            <person name="Submissions S."/>
        </authorList>
    </citation>
    <scope>NUCLEOTIDE SEQUENCE [LARGE SCALE GENOMIC DNA]</scope>
    <source>
        <strain evidence="3">NRRL B-51270</strain>
    </source>
</reference>